<evidence type="ECO:0000256" key="3">
    <source>
        <dbReference type="ARBA" id="ARBA00022553"/>
    </source>
</evidence>
<evidence type="ECO:0000256" key="1">
    <source>
        <dbReference type="ARBA" id="ARBA00000085"/>
    </source>
</evidence>
<evidence type="ECO:0000259" key="10">
    <source>
        <dbReference type="Pfam" id="PF07730"/>
    </source>
</evidence>
<dbReference type="InterPro" id="IPR050482">
    <property type="entry name" value="Sensor_HK_TwoCompSys"/>
</dbReference>
<protein>
    <recommendedName>
        <fullName evidence="2">histidine kinase</fullName>
        <ecNumber evidence="2">2.7.13.3</ecNumber>
    </recommendedName>
</protein>
<keyword evidence="9" id="KW-0812">Transmembrane</keyword>
<evidence type="ECO:0000256" key="7">
    <source>
        <dbReference type="ARBA" id="ARBA00022840"/>
    </source>
</evidence>
<dbReference type="Gene3D" id="3.30.565.10">
    <property type="entry name" value="Histidine kinase-like ATPase, C-terminal domain"/>
    <property type="match status" value="1"/>
</dbReference>
<evidence type="ECO:0000313" key="12">
    <source>
        <dbReference type="Proteomes" id="UP000475214"/>
    </source>
</evidence>
<dbReference type="Gene3D" id="1.20.5.1930">
    <property type="match status" value="1"/>
</dbReference>
<feature type="transmembrane region" description="Helical" evidence="9">
    <location>
        <begin position="20"/>
        <end position="43"/>
    </location>
</feature>
<evidence type="ECO:0000256" key="4">
    <source>
        <dbReference type="ARBA" id="ARBA00022679"/>
    </source>
</evidence>
<keyword evidence="6 11" id="KW-0418">Kinase</keyword>
<accession>A0A6L9SBL0</accession>
<evidence type="ECO:0000256" key="6">
    <source>
        <dbReference type="ARBA" id="ARBA00022777"/>
    </source>
</evidence>
<feature type="transmembrane region" description="Helical" evidence="9">
    <location>
        <begin position="49"/>
        <end position="69"/>
    </location>
</feature>
<organism evidence="11 12">
    <name type="scientific">Phytoactinopolyspora halotolerans</name>
    <dbReference type="NCBI Taxonomy" id="1981512"/>
    <lineage>
        <taxon>Bacteria</taxon>
        <taxon>Bacillati</taxon>
        <taxon>Actinomycetota</taxon>
        <taxon>Actinomycetes</taxon>
        <taxon>Jiangellales</taxon>
        <taxon>Jiangellaceae</taxon>
        <taxon>Phytoactinopolyspora</taxon>
    </lineage>
</organism>
<comment type="catalytic activity">
    <reaction evidence="1">
        <text>ATP + protein L-histidine = ADP + protein N-phospho-L-histidine.</text>
        <dbReference type="EC" id="2.7.13.3"/>
    </reaction>
</comment>
<feature type="domain" description="Signal transduction histidine kinase subgroup 3 dimerisation and phosphoacceptor" evidence="10">
    <location>
        <begin position="210"/>
        <end position="275"/>
    </location>
</feature>
<keyword evidence="3" id="KW-0597">Phosphoprotein</keyword>
<proteinExistence type="predicted"/>
<dbReference type="EC" id="2.7.13.3" evidence="2"/>
<gene>
    <name evidence="11" type="ORF">G1H10_17290</name>
</gene>
<keyword evidence="4" id="KW-0808">Transferase</keyword>
<dbReference type="PANTHER" id="PTHR24421:SF10">
    <property type="entry name" value="NITRATE_NITRITE SENSOR PROTEIN NARQ"/>
    <property type="match status" value="1"/>
</dbReference>
<keyword evidence="12" id="KW-1185">Reference proteome</keyword>
<reference evidence="11 12" key="1">
    <citation type="submission" date="2020-02" db="EMBL/GenBank/DDBJ databases">
        <authorList>
            <person name="Li X.-J."/>
            <person name="Han X.-M."/>
        </authorList>
    </citation>
    <scope>NUCLEOTIDE SEQUENCE [LARGE SCALE GENOMIC DNA]</scope>
    <source>
        <strain evidence="11 12">CCTCC AB 2017055</strain>
    </source>
</reference>
<dbReference type="EMBL" id="JAAGOA010000012">
    <property type="protein sequence ID" value="NEE01931.1"/>
    <property type="molecule type" value="Genomic_DNA"/>
</dbReference>
<dbReference type="SUPFAM" id="SSF55874">
    <property type="entry name" value="ATPase domain of HSP90 chaperone/DNA topoisomerase II/histidine kinase"/>
    <property type="match status" value="1"/>
</dbReference>
<dbReference type="InterPro" id="IPR011712">
    <property type="entry name" value="Sig_transdc_His_kin_sub3_dim/P"/>
</dbReference>
<dbReference type="GO" id="GO:0000155">
    <property type="term" value="F:phosphorelay sensor kinase activity"/>
    <property type="evidence" value="ECO:0007669"/>
    <property type="project" value="InterPro"/>
</dbReference>
<dbReference type="GO" id="GO:0046983">
    <property type="term" value="F:protein dimerization activity"/>
    <property type="evidence" value="ECO:0007669"/>
    <property type="project" value="InterPro"/>
</dbReference>
<dbReference type="AlphaFoldDB" id="A0A6L9SBL0"/>
<evidence type="ECO:0000256" key="5">
    <source>
        <dbReference type="ARBA" id="ARBA00022741"/>
    </source>
</evidence>
<evidence type="ECO:0000256" key="8">
    <source>
        <dbReference type="ARBA" id="ARBA00023012"/>
    </source>
</evidence>
<dbReference type="PANTHER" id="PTHR24421">
    <property type="entry name" value="NITRATE/NITRITE SENSOR PROTEIN NARX-RELATED"/>
    <property type="match status" value="1"/>
</dbReference>
<dbReference type="GO" id="GO:0016020">
    <property type="term" value="C:membrane"/>
    <property type="evidence" value="ECO:0007669"/>
    <property type="project" value="InterPro"/>
</dbReference>
<keyword evidence="5" id="KW-0547">Nucleotide-binding</keyword>
<name>A0A6L9SBL0_9ACTN</name>
<feature type="transmembrane region" description="Helical" evidence="9">
    <location>
        <begin position="158"/>
        <end position="183"/>
    </location>
</feature>
<dbReference type="Proteomes" id="UP000475214">
    <property type="component" value="Unassembled WGS sequence"/>
</dbReference>
<evidence type="ECO:0000313" key="11">
    <source>
        <dbReference type="EMBL" id="NEE01931.1"/>
    </source>
</evidence>
<keyword evidence="7" id="KW-0067">ATP-binding</keyword>
<sequence length="419" mass="43550">MAMRTLLAPLTSGSTYRRGVHLLLGGVVALPYVLLALAFVQMYRNGSSLVVIALLLAVAAVIAGAPAFLRATRTLEIAAARLLLGVDVPDVPGERIAPETRLRGALWFAVHLVAGGGVMLALLIAMPLAFVFILAQLGIGEETLDGFQVGPLDGDDTVWLSLLGLAMLVALGYVVAGLGALAAMMAPVLMGPSPDERIAALEAEADQLAERNRLARELHDSVGHALTVTTLQAAAARELLDSDPEFVRRALSAVEETGRAAMADLDHVLGLLREDGRADTAQARKLTDLDRLIDDVRAGGTDVAADVTGPVAQMPAVVSREGFRIVQEGLTNATRHAGGAPVSVHVEVGSTTLAIDVVNPVRGDASAGPGTPRQGGRGLAGMRERVALLGGRMSAGQNDGMWKVSVRLPLGGRRGRSGA</sequence>
<dbReference type="CDD" id="cd16917">
    <property type="entry name" value="HATPase_UhpB-NarQ-NarX-like"/>
    <property type="match status" value="1"/>
</dbReference>
<comment type="caution">
    <text evidence="11">The sequence shown here is derived from an EMBL/GenBank/DDBJ whole genome shotgun (WGS) entry which is preliminary data.</text>
</comment>
<dbReference type="InterPro" id="IPR036890">
    <property type="entry name" value="HATPase_C_sf"/>
</dbReference>
<dbReference type="RefSeq" id="WP_163740050.1">
    <property type="nucleotide sequence ID" value="NZ_JAAGOA010000012.1"/>
</dbReference>
<keyword evidence="9" id="KW-0472">Membrane</keyword>
<evidence type="ECO:0000256" key="2">
    <source>
        <dbReference type="ARBA" id="ARBA00012438"/>
    </source>
</evidence>
<keyword evidence="8" id="KW-0902">Two-component regulatory system</keyword>
<dbReference type="GO" id="GO:0005524">
    <property type="term" value="F:ATP binding"/>
    <property type="evidence" value="ECO:0007669"/>
    <property type="project" value="UniProtKB-KW"/>
</dbReference>
<evidence type="ECO:0000256" key="9">
    <source>
        <dbReference type="SAM" id="Phobius"/>
    </source>
</evidence>
<dbReference type="Pfam" id="PF07730">
    <property type="entry name" value="HisKA_3"/>
    <property type="match status" value="1"/>
</dbReference>
<keyword evidence="9" id="KW-1133">Transmembrane helix</keyword>
<feature type="transmembrane region" description="Helical" evidence="9">
    <location>
        <begin position="105"/>
        <end position="138"/>
    </location>
</feature>